<evidence type="ECO:0000313" key="3">
    <source>
        <dbReference type="Proteomes" id="UP001595478"/>
    </source>
</evidence>
<comment type="caution">
    <text evidence="2">The sequence shown here is derived from an EMBL/GenBank/DDBJ whole genome shotgun (WGS) entry which is preliminary data.</text>
</comment>
<dbReference type="InterPro" id="IPR035093">
    <property type="entry name" value="RelE/ParE_toxin_dom_sf"/>
</dbReference>
<keyword evidence="3" id="KW-1185">Reference proteome</keyword>
<gene>
    <name evidence="2" type="ORF">ACFOHL_00950</name>
</gene>
<dbReference type="Pfam" id="PF05016">
    <property type="entry name" value="ParE_toxin"/>
    <property type="match status" value="1"/>
</dbReference>
<keyword evidence="1" id="KW-1277">Toxin-antitoxin system</keyword>
<sequence>MKTRFLSIAATELDDAYSYYESVHVGLGRTFIEEFESTLVRLKRNPEAWQRLSKFTRRCLMNKFPHSVIYQIRVDEILIVAVANNHRKPNYWAERYEN</sequence>
<evidence type="ECO:0000313" key="2">
    <source>
        <dbReference type="EMBL" id="MFC3120184.1"/>
    </source>
</evidence>
<organism evidence="2 3">
    <name type="scientific">Agaribacter flavus</name>
    <dbReference type="NCBI Taxonomy" id="1902781"/>
    <lineage>
        <taxon>Bacteria</taxon>
        <taxon>Pseudomonadati</taxon>
        <taxon>Pseudomonadota</taxon>
        <taxon>Gammaproteobacteria</taxon>
        <taxon>Alteromonadales</taxon>
        <taxon>Alteromonadaceae</taxon>
        <taxon>Agaribacter</taxon>
    </lineage>
</organism>
<proteinExistence type="predicted"/>
<name>A0ABV7FIS2_9ALTE</name>
<evidence type="ECO:0000256" key="1">
    <source>
        <dbReference type="ARBA" id="ARBA00022649"/>
    </source>
</evidence>
<protein>
    <submittedName>
        <fullName evidence="2">Type II toxin-antitoxin system RelE/ParE family toxin</fullName>
    </submittedName>
</protein>
<dbReference type="InterPro" id="IPR007712">
    <property type="entry name" value="RelE/ParE_toxin"/>
</dbReference>
<accession>A0ABV7FIS2</accession>
<dbReference type="EMBL" id="JBHRSW010000004">
    <property type="protein sequence ID" value="MFC3120184.1"/>
    <property type="molecule type" value="Genomic_DNA"/>
</dbReference>
<dbReference type="RefSeq" id="WP_376918326.1">
    <property type="nucleotide sequence ID" value="NZ_JBHRSW010000004.1"/>
</dbReference>
<reference evidence="3" key="1">
    <citation type="journal article" date="2019" name="Int. J. Syst. Evol. Microbiol.">
        <title>The Global Catalogue of Microorganisms (GCM) 10K type strain sequencing project: providing services to taxonomists for standard genome sequencing and annotation.</title>
        <authorList>
            <consortium name="The Broad Institute Genomics Platform"/>
            <consortium name="The Broad Institute Genome Sequencing Center for Infectious Disease"/>
            <person name="Wu L."/>
            <person name="Ma J."/>
        </authorList>
    </citation>
    <scope>NUCLEOTIDE SEQUENCE [LARGE SCALE GENOMIC DNA]</scope>
    <source>
        <strain evidence="3">KCTC 52473</strain>
    </source>
</reference>
<dbReference type="Proteomes" id="UP001595478">
    <property type="component" value="Unassembled WGS sequence"/>
</dbReference>
<dbReference type="Gene3D" id="3.30.2310.20">
    <property type="entry name" value="RelE-like"/>
    <property type="match status" value="1"/>
</dbReference>